<dbReference type="PROSITE" id="PS51737">
    <property type="entry name" value="RECOMBINASE_DNA_BIND"/>
    <property type="match status" value="1"/>
</dbReference>
<feature type="domain" description="Recombinase" evidence="1">
    <location>
        <begin position="136"/>
        <end position="243"/>
    </location>
</feature>
<organism evidence="2">
    <name type="scientific">marine metagenome</name>
    <dbReference type="NCBI Taxonomy" id="408172"/>
    <lineage>
        <taxon>unclassified sequences</taxon>
        <taxon>metagenomes</taxon>
        <taxon>ecological metagenomes</taxon>
    </lineage>
</organism>
<dbReference type="GO" id="GO:0000150">
    <property type="term" value="F:DNA strand exchange activity"/>
    <property type="evidence" value="ECO:0007669"/>
    <property type="project" value="InterPro"/>
</dbReference>
<dbReference type="EMBL" id="UINC01042908">
    <property type="protein sequence ID" value="SVB46173.1"/>
    <property type="molecule type" value="Genomic_DNA"/>
</dbReference>
<dbReference type="PANTHER" id="PTHR30461">
    <property type="entry name" value="DNA-INVERTASE FROM LAMBDOID PROPHAGE"/>
    <property type="match status" value="1"/>
</dbReference>
<dbReference type="Pfam" id="PF07508">
    <property type="entry name" value="Recombinase"/>
    <property type="match status" value="1"/>
</dbReference>
<feature type="non-terminal residue" evidence="2">
    <location>
        <position position="1"/>
    </location>
</feature>
<dbReference type="PANTHER" id="PTHR30461:SF23">
    <property type="entry name" value="DNA RECOMBINASE-RELATED"/>
    <property type="match status" value="1"/>
</dbReference>
<reference evidence="2" key="1">
    <citation type="submission" date="2018-05" db="EMBL/GenBank/DDBJ databases">
        <authorList>
            <person name="Lanie J.A."/>
            <person name="Ng W.-L."/>
            <person name="Kazmierczak K.M."/>
            <person name="Andrzejewski T.M."/>
            <person name="Davidsen T.M."/>
            <person name="Wayne K.J."/>
            <person name="Tettelin H."/>
            <person name="Glass J.I."/>
            <person name="Rusch D."/>
            <person name="Podicherti R."/>
            <person name="Tsui H.-C.T."/>
            <person name="Winkler M.E."/>
        </authorList>
    </citation>
    <scope>NUCLEOTIDE SEQUENCE</scope>
</reference>
<dbReference type="AlphaFoldDB" id="A0A382E855"/>
<accession>A0A382E855</accession>
<dbReference type="GO" id="GO:0003677">
    <property type="term" value="F:DNA binding"/>
    <property type="evidence" value="ECO:0007669"/>
    <property type="project" value="InterPro"/>
</dbReference>
<gene>
    <name evidence="2" type="ORF">METZ01_LOCUS199027</name>
</gene>
<dbReference type="Pfam" id="PF13408">
    <property type="entry name" value="Zn_ribbon_recom"/>
    <property type="match status" value="1"/>
</dbReference>
<evidence type="ECO:0000259" key="1">
    <source>
        <dbReference type="PROSITE" id="PS51737"/>
    </source>
</evidence>
<evidence type="ECO:0000313" key="2">
    <source>
        <dbReference type="EMBL" id="SVB46173.1"/>
    </source>
</evidence>
<protein>
    <recommendedName>
        <fullName evidence="1">Recombinase domain-containing protein</fullName>
    </recommendedName>
</protein>
<sequence length="436" mass="49342">VDSYQEENDFASLVGSFSDQYNHQINSIMQDEVVPIGSSPNFKSLLDLVQKDPAGYLIVIPDARHIGTDLESVARNVILVEKANSSFYCLNNDYPDVLQNALIHINAPGVSVSKSNNIKDGMQNRAMSGKSLGKPPFGYLTNESGEFTIAELEAVVVRQIFEMYVNQDMGLRKVVQFLNDSDIRTRRGKSWNIVTVRDILKNSSYIGTYQRFGLRLTRNHDSIINTDLFRAAQDKVRERRQYKGFPTLEPYLLSGLCQCGYCGNTMMGVTRKQNWRRQGGEKVRNKYRYYQCQSKGNQGTCGYHTWTTDKLEARILKMLTTMVKNGKLEDSVSGPKGEVKLRLAAENRFTKVVSAEKRFVEFMKKTSRGESVVGRLELYLQALDSAREQAFISCSPEKIAALIGSWNEQSFTAQQAFLNEYISLITVKDRSVKISL</sequence>
<dbReference type="Gene3D" id="3.90.1750.20">
    <property type="entry name" value="Putative Large Serine Recombinase, Chain B, Domain 2"/>
    <property type="match status" value="1"/>
</dbReference>
<dbReference type="InterPro" id="IPR011109">
    <property type="entry name" value="DNA_bind_recombinase_dom"/>
</dbReference>
<name>A0A382E855_9ZZZZ</name>
<dbReference type="InterPro" id="IPR038109">
    <property type="entry name" value="DNA_bind_recomb_sf"/>
</dbReference>
<proteinExistence type="predicted"/>
<dbReference type="InterPro" id="IPR050639">
    <property type="entry name" value="SSR_resolvase"/>
</dbReference>
<dbReference type="InterPro" id="IPR025827">
    <property type="entry name" value="Zn_ribbon_recom_dom"/>
</dbReference>